<comment type="catalytic activity">
    <reaction evidence="8">
        <text>a 5-methoxy-2-methyl-3-(all-trans-polyprenyl)benzene-1,4-diol + AH2 + O2 = a 3-demethylubiquinol + A + H2O</text>
        <dbReference type="Rhea" id="RHEA:50908"/>
        <dbReference type="Rhea" id="RHEA-COMP:10859"/>
        <dbReference type="Rhea" id="RHEA-COMP:10914"/>
        <dbReference type="ChEBI" id="CHEBI:13193"/>
        <dbReference type="ChEBI" id="CHEBI:15377"/>
        <dbReference type="ChEBI" id="CHEBI:15379"/>
        <dbReference type="ChEBI" id="CHEBI:17499"/>
        <dbReference type="ChEBI" id="CHEBI:84167"/>
        <dbReference type="ChEBI" id="CHEBI:84422"/>
        <dbReference type="EC" id="1.14.99.60"/>
    </reaction>
</comment>
<dbReference type="InterPro" id="IPR009078">
    <property type="entry name" value="Ferritin-like_SF"/>
</dbReference>
<gene>
    <name evidence="9" type="primary">CAT5</name>
    <name evidence="8" type="synonym">COQ7</name>
    <name evidence="9" type="ORF">DEBR0S3_16490G</name>
</gene>
<evidence type="ECO:0000256" key="1">
    <source>
        <dbReference type="ARBA" id="ARBA00004749"/>
    </source>
</evidence>
<keyword evidence="4 8" id="KW-0560">Oxidoreductase</keyword>
<keyword evidence="8" id="KW-0496">Mitochondrion</keyword>
<accession>A0A7D9H2R5</accession>
<evidence type="ECO:0000256" key="8">
    <source>
        <dbReference type="HAMAP-Rule" id="MF_03194"/>
    </source>
</evidence>
<reference evidence="9 10" key="1">
    <citation type="submission" date="2019-07" db="EMBL/GenBank/DDBJ databases">
        <authorList>
            <person name="Friedrich A."/>
            <person name="Schacherer J."/>
        </authorList>
    </citation>
    <scope>NUCLEOTIDE SEQUENCE [LARGE SCALE GENOMIC DNA]</scope>
</reference>
<dbReference type="Proteomes" id="UP000478008">
    <property type="component" value="Unassembled WGS sequence"/>
</dbReference>
<keyword evidence="10" id="KW-1185">Reference proteome</keyword>
<evidence type="ECO:0000313" key="9">
    <source>
        <dbReference type="EMBL" id="VUG18644.1"/>
    </source>
</evidence>
<evidence type="ECO:0000256" key="4">
    <source>
        <dbReference type="ARBA" id="ARBA00023002"/>
    </source>
</evidence>
<keyword evidence="6 8" id="KW-0503">Monooxygenase</keyword>
<dbReference type="GO" id="GO:0031314">
    <property type="term" value="C:extrinsic component of mitochondrial inner membrane"/>
    <property type="evidence" value="ECO:0007669"/>
    <property type="project" value="UniProtKB-UniRule"/>
</dbReference>
<feature type="binding site" evidence="8">
    <location>
        <position position="52"/>
    </location>
    <ligand>
        <name>Fe cation</name>
        <dbReference type="ChEBI" id="CHEBI:24875"/>
        <label>1</label>
    </ligand>
</feature>
<dbReference type="GO" id="GO:0046872">
    <property type="term" value="F:metal ion binding"/>
    <property type="evidence" value="ECO:0007669"/>
    <property type="project" value="UniProtKB-KW"/>
</dbReference>
<protein>
    <recommendedName>
        <fullName evidence="8">5-demethoxyubiquinone hydroxylase, mitochondrial</fullName>
        <shortName evidence="8">DMQ hydroxylase</shortName>
        <ecNumber evidence="8">1.14.99.60</ecNumber>
    </recommendedName>
    <alternativeName>
        <fullName evidence="8">Ubiquinone biosynthesis monooxygenase COQ7</fullName>
    </alternativeName>
</protein>
<comment type="pathway">
    <text evidence="1 8">Cofactor biosynthesis; ubiquinone biosynthesis.</text>
</comment>
<organism evidence="9 10">
    <name type="scientific">Dekkera bruxellensis</name>
    <name type="common">Brettanomyces custersii</name>
    <dbReference type="NCBI Taxonomy" id="5007"/>
    <lineage>
        <taxon>Eukaryota</taxon>
        <taxon>Fungi</taxon>
        <taxon>Dikarya</taxon>
        <taxon>Ascomycota</taxon>
        <taxon>Saccharomycotina</taxon>
        <taxon>Pichiomycetes</taxon>
        <taxon>Pichiales</taxon>
        <taxon>Pichiaceae</taxon>
        <taxon>Brettanomyces</taxon>
    </lineage>
</organism>
<feature type="binding site" evidence="8">
    <location>
        <position position="135"/>
    </location>
    <ligand>
        <name>Fe cation</name>
        <dbReference type="ChEBI" id="CHEBI:24875"/>
        <label>2</label>
    </ligand>
</feature>
<feature type="binding site" evidence="8">
    <location>
        <position position="187"/>
    </location>
    <ligand>
        <name>Fe cation</name>
        <dbReference type="ChEBI" id="CHEBI:24875"/>
        <label>2</label>
    </ligand>
</feature>
<dbReference type="Pfam" id="PF03232">
    <property type="entry name" value="COQ7"/>
    <property type="match status" value="1"/>
</dbReference>
<proteinExistence type="inferred from homology"/>
<dbReference type="InterPro" id="IPR011566">
    <property type="entry name" value="Ubq_synth_Coq7"/>
</dbReference>
<evidence type="ECO:0000313" key="10">
    <source>
        <dbReference type="Proteomes" id="UP000478008"/>
    </source>
</evidence>
<dbReference type="AlphaFoldDB" id="A0A7D9H2R5"/>
<evidence type="ECO:0000256" key="6">
    <source>
        <dbReference type="ARBA" id="ARBA00023033"/>
    </source>
</evidence>
<dbReference type="CDD" id="cd01042">
    <property type="entry name" value="DMQH"/>
    <property type="match status" value="1"/>
</dbReference>
<feature type="binding site" evidence="8">
    <location>
        <position position="83"/>
    </location>
    <ligand>
        <name>Fe cation</name>
        <dbReference type="ChEBI" id="CHEBI:24875"/>
        <label>1</label>
    </ligand>
</feature>
<dbReference type="UniPathway" id="UPA00232"/>
<dbReference type="PANTHER" id="PTHR11237:SF4">
    <property type="entry name" value="5-DEMETHOXYUBIQUINONE HYDROXYLASE, MITOCHONDRIAL"/>
    <property type="match status" value="1"/>
</dbReference>
<dbReference type="EMBL" id="CABFWN010000003">
    <property type="protein sequence ID" value="VUG18644.1"/>
    <property type="molecule type" value="Genomic_DNA"/>
</dbReference>
<sequence>MSLAFKRFISTGAKSAKKYMAPKPANGPTHAKLSPAQKAYLDRVIRVDQAGELGADLIYAGQYTALGHRQDLKKLIRHMWDQEIHHHATFDALQTGLRARPSLLTPLWKVGAFGMGLFGGIMGKEVSMACTEAIETVIGNHYNTQLRVLSNNFSDIKDLRTGECTHSEEVKNIQNHIKTFRDQEGEHLHIAVTHDADKARPHWLIYNTVKLITKSAVYTAERV</sequence>
<keyword evidence="8" id="KW-0999">Mitochondrion inner membrane</keyword>
<dbReference type="HAMAP" id="MF_01658">
    <property type="entry name" value="COQ7"/>
    <property type="match status" value="1"/>
</dbReference>
<evidence type="ECO:0000256" key="7">
    <source>
        <dbReference type="ARBA" id="ARBA00023136"/>
    </source>
</evidence>
<comment type="similarity">
    <text evidence="8">Belongs to the COQ7 family.</text>
</comment>
<evidence type="ECO:0000256" key="5">
    <source>
        <dbReference type="ARBA" id="ARBA00023004"/>
    </source>
</evidence>
<dbReference type="PANTHER" id="PTHR11237">
    <property type="entry name" value="COENZYME Q10 BIOSYNTHESIS PROTEIN 7"/>
    <property type="match status" value="1"/>
</dbReference>
<keyword evidence="2 8" id="KW-0831">Ubiquinone biosynthesis</keyword>
<comment type="cofactor">
    <cofactor evidence="8">
        <name>Fe cation</name>
        <dbReference type="ChEBI" id="CHEBI:24875"/>
    </cofactor>
    <text evidence="8">Binds 2 iron ions per subunit.</text>
</comment>
<keyword evidence="5 8" id="KW-0408">Iron</keyword>
<feature type="binding site" evidence="8">
    <location>
        <position position="184"/>
    </location>
    <ligand>
        <name>Fe cation</name>
        <dbReference type="ChEBI" id="CHEBI:24875"/>
        <label>2</label>
    </ligand>
</feature>
<feature type="binding site" evidence="8">
    <location>
        <position position="184"/>
    </location>
    <ligand>
        <name>Fe cation</name>
        <dbReference type="ChEBI" id="CHEBI:24875"/>
        <label>1</label>
    </ligand>
</feature>
<comment type="subcellular location">
    <subcellularLocation>
        <location evidence="8">Mitochondrion inner membrane</location>
        <topology evidence="8">Peripheral membrane protein</topology>
        <orientation evidence="8">Matrix side</orientation>
    </subcellularLocation>
</comment>
<evidence type="ECO:0000256" key="2">
    <source>
        <dbReference type="ARBA" id="ARBA00022688"/>
    </source>
</evidence>
<dbReference type="SUPFAM" id="SSF47240">
    <property type="entry name" value="Ferritin-like"/>
    <property type="match status" value="1"/>
</dbReference>
<feature type="binding site" evidence="8">
    <location>
        <position position="83"/>
    </location>
    <ligand>
        <name>Fe cation</name>
        <dbReference type="ChEBI" id="CHEBI:24875"/>
        <label>2</label>
    </ligand>
</feature>
<keyword evidence="7 8" id="KW-0472">Membrane</keyword>
<name>A0A7D9H2R5_DEKBR</name>
<dbReference type="GO" id="GO:0006744">
    <property type="term" value="P:ubiquinone biosynthetic process"/>
    <property type="evidence" value="ECO:0007669"/>
    <property type="project" value="UniProtKB-UniRule"/>
</dbReference>
<dbReference type="EC" id="1.14.99.60" evidence="8"/>
<comment type="function">
    <text evidence="8">Catalyzes the hydroxylation of 2-polyprenyl-3-methyl-6-methoxy-1,4-benzoquinol (DMQH2) during ubiquinone biosynthesis. Has also a structural role in the COQ enzyme complex, stabilizing other COQ polypeptides.</text>
</comment>
<dbReference type="GO" id="GO:0016709">
    <property type="term" value="F:oxidoreductase activity, acting on paired donors, with incorporation or reduction of molecular oxygen, NAD(P)H as one donor, and incorporation of one atom of oxygen"/>
    <property type="evidence" value="ECO:0007669"/>
    <property type="project" value="UniProtKB-UniRule"/>
</dbReference>
<dbReference type="GO" id="GO:0008682">
    <property type="term" value="F:3-demethoxyubiquinol 3-hydroxylase activity"/>
    <property type="evidence" value="ECO:0007669"/>
    <property type="project" value="UniProtKB-EC"/>
</dbReference>
<feature type="binding site" evidence="8">
    <location>
        <position position="86"/>
    </location>
    <ligand>
        <name>Fe cation</name>
        <dbReference type="ChEBI" id="CHEBI:24875"/>
        <label>1</label>
    </ligand>
</feature>
<evidence type="ECO:0000256" key="3">
    <source>
        <dbReference type="ARBA" id="ARBA00022723"/>
    </source>
</evidence>
<comment type="subunit">
    <text evidence="8">Component of a multi-subunit COQ enzyme complex, composed of at least COQ3, COQ4, COQ5, COQ6, COQ7 and COQ9.</text>
</comment>
<keyword evidence="3 8" id="KW-0479">Metal-binding</keyword>